<dbReference type="InterPro" id="IPR041698">
    <property type="entry name" value="Methyltransf_25"/>
</dbReference>
<dbReference type="EMBL" id="WJIE01000004">
    <property type="protein sequence ID" value="MRG93441.1"/>
    <property type="molecule type" value="Genomic_DNA"/>
</dbReference>
<comment type="caution">
    <text evidence="3">The sequence shown here is derived from an EMBL/GenBank/DDBJ whole genome shotgun (WGS) entry which is preliminary data.</text>
</comment>
<gene>
    <name evidence="3" type="ORF">GF068_16205</name>
</gene>
<dbReference type="Pfam" id="PF13649">
    <property type="entry name" value="Methyltransf_25"/>
    <property type="match status" value="1"/>
</dbReference>
<dbReference type="GO" id="GO:0032259">
    <property type="term" value="P:methylation"/>
    <property type="evidence" value="ECO:0007669"/>
    <property type="project" value="UniProtKB-KW"/>
</dbReference>
<dbReference type="Gene3D" id="3.40.50.150">
    <property type="entry name" value="Vaccinia Virus protein VP39"/>
    <property type="match status" value="1"/>
</dbReference>
<protein>
    <submittedName>
        <fullName evidence="3">Methyltransferase domain-containing protein</fullName>
    </submittedName>
</protein>
<feature type="domain" description="Methyltransferase" evidence="2">
    <location>
        <begin position="72"/>
        <end position="165"/>
    </location>
</feature>
<dbReference type="InterPro" id="IPR029063">
    <property type="entry name" value="SAM-dependent_MTases_sf"/>
</dbReference>
<dbReference type="RefSeq" id="WP_153820275.1">
    <property type="nucleotide sequence ID" value="NZ_WJIE01000004.1"/>
</dbReference>
<evidence type="ECO:0000259" key="2">
    <source>
        <dbReference type="Pfam" id="PF13649"/>
    </source>
</evidence>
<reference evidence="3 4" key="1">
    <citation type="submission" date="2019-10" db="EMBL/GenBank/DDBJ databases">
        <title>A soil myxobacterium in the family Polyangiaceae.</title>
        <authorList>
            <person name="Li Y."/>
            <person name="Wang J."/>
        </authorList>
    </citation>
    <scope>NUCLEOTIDE SEQUENCE [LARGE SCALE GENOMIC DNA]</scope>
    <source>
        <strain evidence="3 4">DSM 14734</strain>
    </source>
</reference>
<dbReference type="CDD" id="cd02440">
    <property type="entry name" value="AdoMet_MTases"/>
    <property type="match status" value="1"/>
</dbReference>
<sequence>MSETSPPSSDAAIEEDLDRIRRFYRDKFLPENAWSTLLPRPYLYLRQRQRRLRDTLIECGIDTPERLRSVDVLDVGAGTGTNLTWLVELGADPSRCTGIDIMPESVAVARERLPLVHWYSGDFSSTDVGGPFDVVMLLAVLTSILDPSLKQRIVDRCFSLLRPGGVLFFYDYMSKKEVRGSENYKRLSYAEVDGYFRGRTARWWRRDYLRASVANRIVPRFGVTAAELVQALGWFNIEGSFAYVRV</sequence>
<name>A0A6N7PX98_9BACT</name>
<evidence type="ECO:0000313" key="4">
    <source>
        <dbReference type="Proteomes" id="UP000440224"/>
    </source>
</evidence>
<evidence type="ECO:0000256" key="1">
    <source>
        <dbReference type="ARBA" id="ARBA00022679"/>
    </source>
</evidence>
<keyword evidence="1 3" id="KW-0808">Transferase</keyword>
<dbReference type="GO" id="GO:0008168">
    <property type="term" value="F:methyltransferase activity"/>
    <property type="evidence" value="ECO:0007669"/>
    <property type="project" value="UniProtKB-KW"/>
</dbReference>
<proteinExistence type="predicted"/>
<organism evidence="3 4">
    <name type="scientific">Polyangium spumosum</name>
    <dbReference type="NCBI Taxonomy" id="889282"/>
    <lineage>
        <taxon>Bacteria</taxon>
        <taxon>Pseudomonadati</taxon>
        <taxon>Myxococcota</taxon>
        <taxon>Polyangia</taxon>
        <taxon>Polyangiales</taxon>
        <taxon>Polyangiaceae</taxon>
        <taxon>Polyangium</taxon>
    </lineage>
</organism>
<keyword evidence="4" id="KW-1185">Reference proteome</keyword>
<dbReference type="PANTHER" id="PTHR43861">
    <property type="entry name" value="TRANS-ACONITATE 2-METHYLTRANSFERASE-RELATED"/>
    <property type="match status" value="1"/>
</dbReference>
<dbReference type="Proteomes" id="UP000440224">
    <property type="component" value="Unassembled WGS sequence"/>
</dbReference>
<keyword evidence="3" id="KW-0489">Methyltransferase</keyword>
<dbReference type="AlphaFoldDB" id="A0A6N7PX98"/>
<evidence type="ECO:0000313" key="3">
    <source>
        <dbReference type="EMBL" id="MRG93441.1"/>
    </source>
</evidence>
<dbReference type="SUPFAM" id="SSF53335">
    <property type="entry name" value="S-adenosyl-L-methionine-dependent methyltransferases"/>
    <property type="match status" value="1"/>
</dbReference>
<accession>A0A6N7PX98</accession>
<dbReference type="OrthoDB" id="9792752at2"/>